<dbReference type="PROSITE" id="PS00076">
    <property type="entry name" value="PYRIDINE_REDOX_1"/>
    <property type="match status" value="1"/>
</dbReference>
<evidence type="ECO:0000313" key="11">
    <source>
        <dbReference type="EMBL" id="KKM71524.1"/>
    </source>
</evidence>
<dbReference type="PRINTS" id="PR00368">
    <property type="entry name" value="FADPNR"/>
</dbReference>
<proteinExistence type="inferred from homology"/>
<protein>
    <recommendedName>
        <fullName evidence="12">Mercuric reductase</fullName>
    </recommendedName>
</protein>
<keyword evidence="7" id="KW-1015">Disulfide bond</keyword>
<reference evidence="11" key="1">
    <citation type="journal article" date="2015" name="Nature">
        <title>Complex archaea that bridge the gap between prokaryotes and eukaryotes.</title>
        <authorList>
            <person name="Spang A."/>
            <person name="Saw J.H."/>
            <person name="Jorgensen S.L."/>
            <person name="Zaremba-Niedzwiedzka K."/>
            <person name="Martijn J."/>
            <person name="Lind A.E."/>
            <person name="van Eijk R."/>
            <person name="Schleper C."/>
            <person name="Guy L."/>
            <person name="Ettema T.J."/>
        </authorList>
    </citation>
    <scope>NUCLEOTIDE SEQUENCE</scope>
</reference>
<dbReference type="PANTHER" id="PTHR43014:SF4">
    <property type="entry name" value="PYRIDINE NUCLEOTIDE-DISULFIDE OXIDOREDUCTASE RCLA-RELATED"/>
    <property type="match status" value="1"/>
</dbReference>
<feature type="domain" description="Pyridine nucleotide-disulphide oxidoreductase dimerisation" evidence="9">
    <location>
        <begin position="341"/>
        <end position="446"/>
    </location>
</feature>
<dbReference type="GO" id="GO:0050660">
    <property type="term" value="F:flavin adenine dinucleotide binding"/>
    <property type="evidence" value="ECO:0007669"/>
    <property type="project" value="TreeGrafter"/>
</dbReference>
<dbReference type="EMBL" id="LAZR01009619">
    <property type="protein sequence ID" value="KKM71524.1"/>
    <property type="molecule type" value="Genomic_DNA"/>
</dbReference>
<gene>
    <name evidence="11" type="ORF">LCGC14_1429730</name>
</gene>
<evidence type="ECO:0000256" key="8">
    <source>
        <dbReference type="ARBA" id="ARBA00023284"/>
    </source>
</evidence>
<name>A0A0F9JNY5_9ZZZZ</name>
<dbReference type="Gene3D" id="3.50.50.60">
    <property type="entry name" value="FAD/NAD(P)-binding domain"/>
    <property type="match status" value="2"/>
</dbReference>
<dbReference type="InterPro" id="IPR023753">
    <property type="entry name" value="FAD/NAD-binding_dom"/>
</dbReference>
<dbReference type="PANTHER" id="PTHR43014">
    <property type="entry name" value="MERCURIC REDUCTASE"/>
    <property type="match status" value="1"/>
</dbReference>
<dbReference type="PIRSF" id="PIRSF000350">
    <property type="entry name" value="Mercury_reductase_MerA"/>
    <property type="match status" value="1"/>
</dbReference>
<dbReference type="InterPro" id="IPR016156">
    <property type="entry name" value="FAD/NAD-linked_Rdtase_dimer_sf"/>
</dbReference>
<evidence type="ECO:0000259" key="9">
    <source>
        <dbReference type="Pfam" id="PF02852"/>
    </source>
</evidence>
<evidence type="ECO:0000256" key="1">
    <source>
        <dbReference type="ARBA" id="ARBA00001974"/>
    </source>
</evidence>
<dbReference type="InterPro" id="IPR004099">
    <property type="entry name" value="Pyr_nucl-diS_OxRdtase_dimer"/>
</dbReference>
<evidence type="ECO:0000256" key="4">
    <source>
        <dbReference type="ARBA" id="ARBA00022827"/>
    </source>
</evidence>
<dbReference type="Pfam" id="PF02852">
    <property type="entry name" value="Pyr_redox_dim"/>
    <property type="match status" value="1"/>
</dbReference>
<keyword evidence="6" id="KW-0560">Oxidoreductase</keyword>
<dbReference type="SUPFAM" id="SSF51905">
    <property type="entry name" value="FAD/NAD(P)-binding domain"/>
    <property type="match status" value="1"/>
</dbReference>
<sequence length="474" mass="52290">MKDFDLTVIGGGAGGLNVASGAVQLGARVALIEKDKLGGDCLYYGCVPTKALIQSAKVASLIKRSKEYGLNDTNISFDFKNVMAHMREVISKIGVNDDPKRFEDMGVKVIFGDGMFLDQNTFSVNGHDITSRKFVISTGSRAVAIPIKGLENIKYLTSESALELDYLPKSIIILGGGPIGLEFAQVFARLGSKVTVIEKMGQVLPREDKEISDTIESILKEEGIEIHTCVNVDHVKQEDNQKIVVAECTGQEKTFKADEFMLAIGRAPNLEGLNLEAAGVKVEHRNIVVNSSMRTTARNIWACGDVTGQYLFTHVAEYQAGLIVTNALIPFMKRKANYRVVPWVTYTDPELGRVGLTEDEARQKYKNVKVYRYDVKDLDRAVIEGEDRGIIKIVCTKKGKILGAHVLAPQGGEILHEFVLAMQNNLGVGSITGTIHVYPTLSQAVRRTTNKYYAEKIFSGWIPKVTKKLIRWFG</sequence>
<evidence type="ECO:0000256" key="2">
    <source>
        <dbReference type="ARBA" id="ARBA00007532"/>
    </source>
</evidence>
<keyword evidence="3" id="KW-0285">Flavoprotein</keyword>
<evidence type="ECO:0000256" key="6">
    <source>
        <dbReference type="ARBA" id="ARBA00023002"/>
    </source>
</evidence>
<organism evidence="11">
    <name type="scientific">marine sediment metagenome</name>
    <dbReference type="NCBI Taxonomy" id="412755"/>
    <lineage>
        <taxon>unclassified sequences</taxon>
        <taxon>metagenomes</taxon>
        <taxon>ecological metagenomes</taxon>
    </lineage>
</organism>
<evidence type="ECO:0008006" key="12">
    <source>
        <dbReference type="Google" id="ProtNLM"/>
    </source>
</evidence>
<comment type="similarity">
    <text evidence="2">Belongs to the class-I pyridine nucleotide-disulfide oxidoreductase family.</text>
</comment>
<dbReference type="AlphaFoldDB" id="A0A0F9JNY5"/>
<accession>A0A0F9JNY5</accession>
<comment type="cofactor">
    <cofactor evidence="1">
        <name>FAD</name>
        <dbReference type="ChEBI" id="CHEBI:57692"/>
    </cofactor>
</comment>
<dbReference type="InterPro" id="IPR012999">
    <property type="entry name" value="Pyr_OxRdtase_I_AS"/>
</dbReference>
<evidence type="ECO:0000256" key="3">
    <source>
        <dbReference type="ARBA" id="ARBA00022630"/>
    </source>
</evidence>
<dbReference type="PRINTS" id="PR00411">
    <property type="entry name" value="PNDRDTASEI"/>
</dbReference>
<dbReference type="GO" id="GO:0003955">
    <property type="term" value="F:NAD(P)H dehydrogenase (quinone) activity"/>
    <property type="evidence" value="ECO:0007669"/>
    <property type="project" value="TreeGrafter"/>
</dbReference>
<comment type="caution">
    <text evidence="11">The sequence shown here is derived from an EMBL/GenBank/DDBJ whole genome shotgun (WGS) entry which is preliminary data.</text>
</comment>
<dbReference type="Gene3D" id="3.30.390.30">
    <property type="match status" value="1"/>
</dbReference>
<dbReference type="SUPFAM" id="SSF55424">
    <property type="entry name" value="FAD/NAD-linked reductases, dimerisation (C-terminal) domain"/>
    <property type="match status" value="1"/>
</dbReference>
<dbReference type="InterPro" id="IPR001100">
    <property type="entry name" value="Pyr_nuc-diS_OxRdtase"/>
</dbReference>
<evidence type="ECO:0000256" key="5">
    <source>
        <dbReference type="ARBA" id="ARBA00022857"/>
    </source>
</evidence>
<dbReference type="InterPro" id="IPR036188">
    <property type="entry name" value="FAD/NAD-bd_sf"/>
</dbReference>
<evidence type="ECO:0000256" key="7">
    <source>
        <dbReference type="ARBA" id="ARBA00023157"/>
    </source>
</evidence>
<dbReference type="Pfam" id="PF07992">
    <property type="entry name" value="Pyr_redox_2"/>
    <property type="match status" value="1"/>
</dbReference>
<dbReference type="FunFam" id="3.30.390.30:FF:000001">
    <property type="entry name" value="Dihydrolipoyl dehydrogenase"/>
    <property type="match status" value="1"/>
</dbReference>
<feature type="domain" description="FAD/NAD(P)-binding" evidence="10">
    <location>
        <begin position="4"/>
        <end position="320"/>
    </location>
</feature>
<keyword evidence="5" id="KW-0521">NADP</keyword>
<evidence type="ECO:0000259" key="10">
    <source>
        <dbReference type="Pfam" id="PF07992"/>
    </source>
</evidence>
<keyword evidence="4" id="KW-0274">FAD</keyword>
<keyword evidence="8" id="KW-0676">Redox-active center</keyword>
<dbReference type="GO" id="GO:0016668">
    <property type="term" value="F:oxidoreductase activity, acting on a sulfur group of donors, NAD(P) as acceptor"/>
    <property type="evidence" value="ECO:0007669"/>
    <property type="project" value="InterPro"/>
</dbReference>